<evidence type="ECO:0000313" key="2">
    <source>
        <dbReference type="Proteomes" id="UP000267050"/>
    </source>
</evidence>
<dbReference type="KEGG" id="vg:55007413"/>
<proteinExistence type="predicted"/>
<keyword evidence="2" id="KW-1185">Reference proteome</keyword>
<organism evidence="1 2">
    <name type="scientific">Pectobacterium phage PPWS2</name>
    <dbReference type="NCBI Taxonomy" id="2153295"/>
    <lineage>
        <taxon>Viruses</taxon>
        <taxon>Duplodnaviria</taxon>
        <taxon>Heunggongvirae</taxon>
        <taxon>Uroviricota</taxon>
        <taxon>Caudoviricetes</taxon>
        <taxon>Autographivirales</taxon>
        <taxon>Autoscriptoviridae</taxon>
        <taxon>Corkvirinae</taxon>
        <taxon>Kotilavirus</taxon>
        <taxon>Kotilavirus PPWS2</taxon>
    </lineage>
</organism>
<reference evidence="1 2" key="1">
    <citation type="submission" date="2018-03" db="EMBL/GenBank/DDBJ databases">
        <title>Podoviridae phage infectious to Pectobacterium.</title>
        <authorList>
            <person name="Hirata H."/>
            <person name="Kashihara M."/>
        </authorList>
    </citation>
    <scope>NUCLEOTIDE SEQUENCE [LARGE SCALE GENOMIC DNA]</scope>
</reference>
<evidence type="ECO:0000313" key="1">
    <source>
        <dbReference type="EMBL" id="BBD74649.1"/>
    </source>
</evidence>
<name>A0A3G9DSU2_9CAUD</name>
<dbReference type="GeneID" id="55007413"/>
<dbReference type="RefSeq" id="YP_009816178.1">
    <property type="nucleotide sequence ID" value="NC_048103.1"/>
</dbReference>
<accession>A0A3G9DSU2</accession>
<dbReference type="Proteomes" id="UP000267050">
    <property type="component" value="Segment"/>
</dbReference>
<protein>
    <submittedName>
        <fullName evidence="1">Uncharacterized protein</fullName>
    </submittedName>
</protein>
<sequence>MLKLFKTQYRIVRDDYCGYEVQRRFWWCPFYFQIKINTHHSIEEAERWLRVYLREVVKYL</sequence>
<dbReference type="EMBL" id="LC375533">
    <property type="protein sequence ID" value="BBD74649.1"/>
    <property type="molecule type" value="Genomic_DNA"/>
</dbReference>